<feature type="domain" description="AP2/ERF" evidence="7">
    <location>
        <begin position="89"/>
        <end position="148"/>
    </location>
</feature>
<dbReference type="AlphaFoldDB" id="A0AA38CPI0"/>
<dbReference type="SUPFAM" id="SSF54171">
    <property type="entry name" value="DNA-binding domain"/>
    <property type="match status" value="1"/>
</dbReference>
<protein>
    <recommendedName>
        <fullName evidence="7">AP2/ERF domain-containing protein</fullName>
    </recommendedName>
</protein>
<keyword evidence="2" id="KW-0805">Transcription regulation</keyword>
<evidence type="ECO:0000256" key="6">
    <source>
        <dbReference type="SAM" id="MobiDB-lite"/>
    </source>
</evidence>
<feature type="region of interest" description="Disordered" evidence="6">
    <location>
        <begin position="160"/>
        <end position="189"/>
    </location>
</feature>
<keyword evidence="9" id="KW-1185">Reference proteome</keyword>
<sequence>MLETIAHFLLGEDCSVSSTSPNTPNSSEEYFSCNSSPDNDSFICHNFLLSATNNALEAADYGVLKSDSPLQGNEKEAMAETLNKEGERHYRGVRRRKSRGKYAAEIRNPDKKGSRLWLGSFDTPEAAATAYDRAAYGMRGSKAILNFPLKVESGCYLDSTQSHTQLKSSNKKRSRKSEDGKADKPLPQAKYMTSGEAIKDFISPSGENMDMNGRDQFKIGSMVMTGYRVLLFSMTMEAWVVVTVGWPNLLKPCPIRVKCVLGWDGLGQGHVGSSELVSFLTIAKSGVWSLPKPMTPAKTVHVVSFREEVFDAVEFF</sequence>
<dbReference type="CDD" id="cd00018">
    <property type="entry name" value="AP2"/>
    <property type="match status" value="1"/>
</dbReference>
<comment type="caution">
    <text evidence="8">The sequence shown here is derived from an EMBL/GenBank/DDBJ whole genome shotgun (WGS) entry which is preliminary data.</text>
</comment>
<gene>
    <name evidence="8" type="ORF">KI387_011882</name>
</gene>
<organism evidence="8 9">
    <name type="scientific">Taxus chinensis</name>
    <name type="common">Chinese yew</name>
    <name type="synonym">Taxus wallichiana var. chinensis</name>
    <dbReference type="NCBI Taxonomy" id="29808"/>
    <lineage>
        <taxon>Eukaryota</taxon>
        <taxon>Viridiplantae</taxon>
        <taxon>Streptophyta</taxon>
        <taxon>Embryophyta</taxon>
        <taxon>Tracheophyta</taxon>
        <taxon>Spermatophyta</taxon>
        <taxon>Pinopsida</taxon>
        <taxon>Pinidae</taxon>
        <taxon>Conifers II</taxon>
        <taxon>Cupressales</taxon>
        <taxon>Taxaceae</taxon>
        <taxon>Taxus</taxon>
    </lineage>
</organism>
<accession>A0AA38CPI0</accession>
<evidence type="ECO:0000313" key="8">
    <source>
        <dbReference type="EMBL" id="KAH9300299.1"/>
    </source>
</evidence>
<dbReference type="Gene3D" id="3.30.730.10">
    <property type="entry name" value="AP2/ERF domain"/>
    <property type="match status" value="1"/>
</dbReference>
<evidence type="ECO:0000313" key="9">
    <source>
        <dbReference type="Proteomes" id="UP000824469"/>
    </source>
</evidence>
<dbReference type="PANTHER" id="PTHR31190:SF374">
    <property type="entry name" value="AP2_ERF DOMAIN-CONTAINING PROTEIN"/>
    <property type="match status" value="1"/>
</dbReference>
<dbReference type="GO" id="GO:0003700">
    <property type="term" value="F:DNA-binding transcription factor activity"/>
    <property type="evidence" value="ECO:0007669"/>
    <property type="project" value="InterPro"/>
</dbReference>
<keyword evidence="3" id="KW-0238">DNA-binding</keyword>
<dbReference type="SMART" id="SM00380">
    <property type="entry name" value="AP2"/>
    <property type="match status" value="1"/>
</dbReference>
<comment type="subcellular location">
    <subcellularLocation>
        <location evidence="1">Nucleus</location>
    </subcellularLocation>
</comment>
<dbReference type="InterPro" id="IPR001471">
    <property type="entry name" value="AP2/ERF_dom"/>
</dbReference>
<dbReference type="InterPro" id="IPR044808">
    <property type="entry name" value="ERF_plant"/>
</dbReference>
<evidence type="ECO:0000256" key="2">
    <source>
        <dbReference type="ARBA" id="ARBA00023015"/>
    </source>
</evidence>
<dbReference type="InterPro" id="IPR016177">
    <property type="entry name" value="DNA-bd_dom_sf"/>
</dbReference>
<evidence type="ECO:0000256" key="3">
    <source>
        <dbReference type="ARBA" id="ARBA00023125"/>
    </source>
</evidence>
<dbReference type="GO" id="GO:0003677">
    <property type="term" value="F:DNA binding"/>
    <property type="evidence" value="ECO:0007669"/>
    <property type="project" value="UniProtKB-KW"/>
</dbReference>
<dbReference type="FunFam" id="3.30.730.10:FF:000001">
    <property type="entry name" value="Ethylene-responsive transcription factor 2"/>
    <property type="match status" value="1"/>
</dbReference>
<dbReference type="GO" id="GO:0009873">
    <property type="term" value="P:ethylene-activated signaling pathway"/>
    <property type="evidence" value="ECO:0007669"/>
    <property type="project" value="InterPro"/>
</dbReference>
<dbReference type="PROSITE" id="PS51032">
    <property type="entry name" value="AP2_ERF"/>
    <property type="match status" value="1"/>
</dbReference>
<dbReference type="Proteomes" id="UP000824469">
    <property type="component" value="Unassembled WGS sequence"/>
</dbReference>
<dbReference type="EMBL" id="JAHRHJ020000009">
    <property type="protein sequence ID" value="KAH9300299.1"/>
    <property type="molecule type" value="Genomic_DNA"/>
</dbReference>
<reference evidence="8 9" key="1">
    <citation type="journal article" date="2021" name="Nat. Plants">
        <title>The Taxus genome provides insights into paclitaxel biosynthesis.</title>
        <authorList>
            <person name="Xiong X."/>
            <person name="Gou J."/>
            <person name="Liao Q."/>
            <person name="Li Y."/>
            <person name="Zhou Q."/>
            <person name="Bi G."/>
            <person name="Li C."/>
            <person name="Du R."/>
            <person name="Wang X."/>
            <person name="Sun T."/>
            <person name="Guo L."/>
            <person name="Liang H."/>
            <person name="Lu P."/>
            <person name="Wu Y."/>
            <person name="Zhang Z."/>
            <person name="Ro D.K."/>
            <person name="Shang Y."/>
            <person name="Huang S."/>
            <person name="Yan J."/>
        </authorList>
    </citation>
    <scope>NUCLEOTIDE SEQUENCE [LARGE SCALE GENOMIC DNA]</scope>
    <source>
        <strain evidence="8">Ta-2019</strain>
    </source>
</reference>
<keyword evidence="5" id="KW-0539">Nucleus</keyword>
<dbReference type="PRINTS" id="PR00367">
    <property type="entry name" value="ETHRSPELEMNT"/>
</dbReference>
<evidence type="ECO:0000259" key="7">
    <source>
        <dbReference type="PROSITE" id="PS51032"/>
    </source>
</evidence>
<dbReference type="Pfam" id="PF00847">
    <property type="entry name" value="AP2"/>
    <property type="match status" value="1"/>
</dbReference>
<evidence type="ECO:0000256" key="4">
    <source>
        <dbReference type="ARBA" id="ARBA00023163"/>
    </source>
</evidence>
<dbReference type="InterPro" id="IPR036955">
    <property type="entry name" value="AP2/ERF_dom_sf"/>
</dbReference>
<keyword evidence="4" id="KW-0804">Transcription</keyword>
<dbReference type="GO" id="GO:0005634">
    <property type="term" value="C:nucleus"/>
    <property type="evidence" value="ECO:0007669"/>
    <property type="project" value="UniProtKB-SubCell"/>
</dbReference>
<evidence type="ECO:0000256" key="5">
    <source>
        <dbReference type="ARBA" id="ARBA00023242"/>
    </source>
</evidence>
<dbReference type="PANTHER" id="PTHR31190">
    <property type="entry name" value="DNA-BINDING DOMAIN"/>
    <property type="match status" value="1"/>
</dbReference>
<evidence type="ECO:0000256" key="1">
    <source>
        <dbReference type="ARBA" id="ARBA00004123"/>
    </source>
</evidence>
<proteinExistence type="predicted"/>
<name>A0AA38CPI0_TAXCH</name>